<dbReference type="PROSITE" id="PS51186">
    <property type="entry name" value="GNAT"/>
    <property type="match status" value="1"/>
</dbReference>
<dbReference type="Gene3D" id="3.40.630.30">
    <property type="match status" value="1"/>
</dbReference>
<dbReference type="InterPro" id="IPR050832">
    <property type="entry name" value="Bact_Acetyltransf"/>
</dbReference>
<reference evidence="4" key="1">
    <citation type="journal article" date="2014" name="Int. J. Syst. Evol. Microbiol.">
        <title>Complete genome of a new Firmicutes species belonging to the dominant human colonic microbiota ('Ruminococcus bicirculans') reveals two chromosomes and a selective capacity to utilize plant glucans.</title>
        <authorList>
            <consortium name="NISC Comparative Sequencing Program"/>
            <person name="Wegmann U."/>
            <person name="Louis P."/>
            <person name="Goesmann A."/>
            <person name="Henrissat B."/>
            <person name="Duncan S.H."/>
            <person name="Flint H.J."/>
        </authorList>
    </citation>
    <scope>NUCLEOTIDE SEQUENCE</scope>
    <source>
        <strain evidence="4">JCM 17590</strain>
    </source>
</reference>
<dbReference type="EMBL" id="BAABBV010000002">
    <property type="protein sequence ID" value="GAA4164378.1"/>
    <property type="molecule type" value="Genomic_DNA"/>
</dbReference>
<evidence type="ECO:0000259" key="3">
    <source>
        <dbReference type="PROSITE" id="PS51186"/>
    </source>
</evidence>
<dbReference type="PANTHER" id="PTHR43877">
    <property type="entry name" value="AMINOALKYLPHOSPHONATE N-ACETYLTRANSFERASE-RELATED-RELATED"/>
    <property type="match status" value="1"/>
</dbReference>
<protein>
    <recommendedName>
        <fullName evidence="3">N-acetyltransferase domain-containing protein</fullName>
    </recommendedName>
</protein>
<reference evidence="4" key="2">
    <citation type="submission" date="2023-12" db="EMBL/GenBank/DDBJ databases">
        <authorList>
            <person name="Sun Q."/>
            <person name="Inoue M."/>
        </authorList>
    </citation>
    <scope>NUCLEOTIDE SEQUENCE</scope>
    <source>
        <strain evidence="4">JCM 17590</strain>
    </source>
</reference>
<proteinExistence type="predicted"/>
<keyword evidence="2" id="KW-0012">Acyltransferase</keyword>
<evidence type="ECO:0000313" key="5">
    <source>
        <dbReference type="Proteomes" id="UP001415169"/>
    </source>
</evidence>
<evidence type="ECO:0000313" key="4">
    <source>
        <dbReference type="EMBL" id="GAA4164378.1"/>
    </source>
</evidence>
<dbReference type="PANTHER" id="PTHR43877:SF2">
    <property type="entry name" value="AMINOALKYLPHOSPHONATE N-ACETYLTRANSFERASE-RELATED"/>
    <property type="match status" value="1"/>
</dbReference>
<dbReference type="Proteomes" id="UP001415169">
    <property type="component" value="Unassembled WGS sequence"/>
</dbReference>
<gene>
    <name evidence="4" type="ORF">GCM10022286_26010</name>
</gene>
<sequence length="162" mass="17270">MGLVPFESVPVTDERAQQLLSDYFAYRSATFPVADGYVVKLPDPTAFTPPAGEFLIALDDGGVAIGCGGIRRLPDDVLGAPRVVWEVKHLWVADAGRGRGTGRALLAELERRAAARGATSIVLDTNASLVAANNLYTSSGYLSIPAYNDNGNATTWFRKDLA</sequence>
<dbReference type="CDD" id="cd04301">
    <property type="entry name" value="NAT_SF"/>
    <property type="match status" value="1"/>
</dbReference>
<feature type="domain" description="N-acetyltransferase" evidence="3">
    <location>
        <begin position="10"/>
        <end position="162"/>
    </location>
</feature>
<dbReference type="InterPro" id="IPR016181">
    <property type="entry name" value="Acyl_CoA_acyltransferase"/>
</dbReference>
<keyword evidence="5" id="KW-1185">Reference proteome</keyword>
<dbReference type="SUPFAM" id="SSF55729">
    <property type="entry name" value="Acyl-CoA N-acyltransferases (Nat)"/>
    <property type="match status" value="1"/>
</dbReference>
<accession>A0ABP7ZMY1</accession>
<keyword evidence="1" id="KW-0808">Transferase</keyword>
<name>A0ABP7ZMY1_9MICO</name>
<dbReference type="InterPro" id="IPR000182">
    <property type="entry name" value="GNAT_dom"/>
</dbReference>
<comment type="caution">
    <text evidence="4">The sequence shown here is derived from an EMBL/GenBank/DDBJ whole genome shotgun (WGS) entry which is preliminary data.</text>
</comment>
<evidence type="ECO:0000256" key="2">
    <source>
        <dbReference type="ARBA" id="ARBA00023315"/>
    </source>
</evidence>
<evidence type="ECO:0000256" key="1">
    <source>
        <dbReference type="ARBA" id="ARBA00022679"/>
    </source>
</evidence>
<dbReference type="Pfam" id="PF00583">
    <property type="entry name" value="Acetyltransf_1"/>
    <property type="match status" value="1"/>
</dbReference>
<organism evidence="4 5">
    <name type="scientific">Gryllotalpicola daejeonensis</name>
    <dbReference type="NCBI Taxonomy" id="993087"/>
    <lineage>
        <taxon>Bacteria</taxon>
        <taxon>Bacillati</taxon>
        <taxon>Actinomycetota</taxon>
        <taxon>Actinomycetes</taxon>
        <taxon>Micrococcales</taxon>
        <taxon>Microbacteriaceae</taxon>
        <taxon>Gryllotalpicola</taxon>
    </lineage>
</organism>